<accession>A0A9W8DTM3</accession>
<evidence type="ECO:0000256" key="1">
    <source>
        <dbReference type="SAM" id="MobiDB-lite"/>
    </source>
</evidence>
<dbReference type="EMBL" id="JANBPU010000061">
    <property type="protein sequence ID" value="KAJ1917797.1"/>
    <property type="molecule type" value="Genomic_DNA"/>
</dbReference>
<reference evidence="2" key="1">
    <citation type="submission" date="2022-07" db="EMBL/GenBank/DDBJ databases">
        <title>Phylogenomic reconstructions and comparative analyses of Kickxellomycotina fungi.</title>
        <authorList>
            <person name="Reynolds N.K."/>
            <person name="Stajich J.E."/>
            <person name="Barry K."/>
            <person name="Grigoriev I.V."/>
            <person name="Crous P."/>
            <person name="Smith M.E."/>
        </authorList>
    </citation>
    <scope>NUCLEOTIDE SEQUENCE</scope>
    <source>
        <strain evidence="2">NBRC 100468</strain>
    </source>
</reference>
<keyword evidence="3" id="KW-1185">Reference proteome</keyword>
<evidence type="ECO:0000313" key="2">
    <source>
        <dbReference type="EMBL" id="KAJ1917797.1"/>
    </source>
</evidence>
<sequence>MSAHSTSRTPIKEPSRNAHSKRSHQTKKGTESFDIDNDARSSLNSGRLNTSDMTYQKQAILLEAEIAYIKEEIRALEDQLTLSKSKERRLRIENDILLEAIVNYTN</sequence>
<name>A0A9W8DTM3_9FUNG</name>
<dbReference type="Proteomes" id="UP001150538">
    <property type="component" value="Unassembled WGS sequence"/>
</dbReference>
<dbReference type="OrthoDB" id="3437960at2759"/>
<gene>
    <name evidence="2" type="ORF">H4219_002987</name>
</gene>
<feature type="region of interest" description="Disordered" evidence="1">
    <location>
        <begin position="1"/>
        <end position="50"/>
    </location>
</feature>
<dbReference type="AlphaFoldDB" id="A0A9W8DTM3"/>
<feature type="compositionally biased region" description="Polar residues" evidence="1">
    <location>
        <begin position="40"/>
        <end position="50"/>
    </location>
</feature>
<proteinExistence type="predicted"/>
<protein>
    <submittedName>
        <fullName evidence="2">Uncharacterized protein</fullName>
    </submittedName>
</protein>
<feature type="non-terminal residue" evidence="2">
    <location>
        <position position="106"/>
    </location>
</feature>
<feature type="compositionally biased region" description="Basic residues" evidence="1">
    <location>
        <begin position="18"/>
        <end position="27"/>
    </location>
</feature>
<organism evidence="2 3">
    <name type="scientific">Mycoemilia scoparia</name>
    <dbReference type="NCBI Taxonomy" id="417184"/>
    <lineage>
        <taxon>Eukaryota</taxon>
        <taxon>Fungi</taxon>
        <taxon>Fungi incertae sedis</taxon>
        <taxon>Zoopagomycota</taxon>
        <taxon>Kickxellomycotina</taxon>
        <taxon>Kickxellomycetes</taxon>
        <taxon>Kickxellales</taxon>
        <taxon>Kickxellaceae</taxon>
        <taxon>Mycoemilia</taxon>
    </lineage>
</organism>
<evidence type="ECO:0000313" key="3">
    <source>
        <dbReference type="Proteomes" id="UP001150538"/>
    </source>
</evidence>
<comment type="caution">
    <text evidence="2">The sequence shown here is derived from an EMBL/GenBank/DDBJ whole genome shotgun (WGS) entry which is preliminary data.</text>
</comment>